<keyword evidence="10" id="KW-1185">Reference proteome</keyword>
<dbReference type="PANTHER" id="PTHR12904">
    <property type="match status" value="1"/>
</dbReference>
<dbReference type="PANTHER" id="PTHR12904:SF23">
    <property type="entry name" value="PROTEIN ZER-1 HOMOLOG"/>
    <property type="match status" value="1"/>
</dbReference>
<dbReference type="InterPro" id="IPR051341">
    <property type="entry name" value="Zyg-11_UBL_adapter"/>
</dbReference>
<organism evidence="9 10">
    <name type="scientific">Owenia fusiformis</name>
    <name type="common">Polychaete worm</name>
    <dbReference type="NCBI Taxonomy" id="6347"/>
    <lineage>
        <taxon>Eukaryota</taxon>
        <taxon>Metazoa</taxon>
        <taxon>Spiralia</taxon>
        <taxon>Lophotrochozoa</taxon>
        <taxon>Annelida</taxon>
        <taxon>Polychaeta</taxon>
        <taxon>Sedentaria</taxon>
        <taxon>Canalipalpata</taxon>
        <taxon>Sabellida</taxon>
        <taxon>Oweniida</taxon>
        <taxon>Oweniidae</taxon>
        <taxon>Owenia</taxon>
    </lineage>
</organism>
<dbReference type="SUPFAM" id="SSF52047">
    <property type="entry name" value="RNI-like"/>
    <property type="match status" value="1"/>
</dbReference>
<reference evidence="9" key="1">
    <citation type="submission" date="2022-03" db="EMBL/GenBank/DDBJ databases">
        <authorList>
            <person name="Martin C."/>
        </authorList>
    </citation>
    <scope>NUCLEOTIDE SEQUENCE</scope>
</reference>
<accession>A0A8J1U113</accession>
<dbReference type="InterPro" id="IPR056845">
    <property type="entry name" value="LRR_Zer-1"/>
</dbReference>
<evidence type="ECO:0000256" key="6">
    <source>
        <dbReference type="ARBA" id="ARBA00081214"/>
    </source>
</evidence>
<dbReference type="InterPro" id="IPR055142">
    <property type="entry name" value="ZER1-like_C"/>
</dbReference>
<sequence>MATAINQPDSLWDISLLYCVRNLQTFCVQELAVTNNDQTVYNWKLREGLTLPLEVCESLLTAFLANHYREPDEPDYYDYKLNSFLHIFQDTLRTRLKRVNLSRMQVVDTALEWILSHKLTELDISDNSALRNLSMHCINTYGDNLTKLNIGNTTVIFNDLDPVQLDENDSSAIKPPCHCLPIPKTSSIQDYLLSRDKCADHKHESQRDPLFMREYVFDLPNLRWLSIHDLSHNAYDMILTLLKPLTKLTYLDLSGCGVDAELLMGVQSYAHIRSLTLYDVQISNLEDTLIAIGKLKTLRHLDISQGKEQHVLYDEPEQRLRYIVNALPNLVSLDISGTNLAGMEPNDYLTKTLKFEEERQQYPHCPIYGLEGRSFEFLGLLYCTTEPCNRENIPAKKVTGDKTEEQVLVSIQANIEKTELLIRSLNHLFRIFRYSICKSPAVALKGILTAMKKHVFDRSVQISGSASLFYIVKGKERSMLNVATRRDIITTILAGMESHMDEATMMRNGCLTLCHFKIPQDVIYEYPRVIKVLLNMISPPDQEEFVQRIGIHLLNSLACQVDGKEKQLVGDYGAIETMLETVRNRLRQNICDEVMEIAWSTMWNVTDETAINCERFIADKGLDLFLQCLETFPEKPELLRNMMGLMGNVAEVPYLRKYLITPQYISVFSELLMSKSDGIEVSYNAAGVLSHIASDGPKVWTISSPTRKEVLQNLSTAIEKWDLDTKRNINYRSFAPILRLLPIHETPEVQHWAIWALCNLTRVYPNKYCQLLVNENGIELIEQVALDQRPYPRIRELSSMVLECCRNWKIGGARDDNDIRDDNDPSNMEG</sequence>
<evidence type="ECO:0000256" key="4">
    <source>
        <dbReference type="ARBA" id="ARBA00022786"/>
    </source>
</evidence>
<evidence type="ECO:0000259" key="7">
    <source>
        <dbReference type="Pfam" id="PF22964"/>
    </source>
</evidence>
<dbReference type="GO" id="GO:0031462">
    <property type="term" value="C:Cul2-RING ubiquitin ligase complex"/>
    <property type="evidence" value="ECO:0007669"/>
    <property type="project" value="TreeGrafter"/>
</dbReference>
<dbReference type="PROSITE" id="PS50176">
    <property type="entry name" value="ARM_REPEAT"/>
    <property type="match status" value="1"/>
</dbReference>
<dbReference type="Proteomes" id="UP000749559">
    <property type="component" value="Unassembled WGS sequence"/>
</dbReference>
<dbReference type="Gene3D" id="1.25.10.10">
    <property type="entry name" value="Leucine-rich Repeat Variant"/>
    <property type="match status" value="1"/>
</dbReference>
<keyword evidence="3" id="KW-0677">Repeat</keyword>
<dbReference type="FunFam" id="1.25.10.10:FF:000111">
    <property type="entry name" value="Protein zer-1 homolog"/>
    <property type="match status" value="1"/>
</dbReference>
<protein>
    <recommendedName>
        <fullName evidence="5">Protein zer-1 homolog</fullName>
    </recommendedName>
    <alternativeName>
        <fullName evidence="6">Zyg-11 homolog B-like protein</fullName>
    </alternativeName>
</protein>
<feature type="domain" description="Zer-1-like leucine-rich repeats region" evidence="8">
    <location>
        <begin position="240"/>
        <end position="383"/>
    </location>
</feature>
<comment type="caution">
    <text evidence="9">The sequence shown here is derived from an EMBL/GenBank/DDBJ whole genome shotgun (WGS) entry which is preliminary data.</text>
</comment>
<dbReference type="Pfam" id="PF25013">
    <property type="entry name" value="LRR_Zer-1"/>
    <property type="match status" value="1"/>
</dbReference>
<keyword evidence="4" id="KW-0833">Ubl conjugation pathway</keyword>
<dbReference type="Pfam" id="PF22964">
    <property type="entry name" value="ZER1-like_2nd"/>
    <property type="match status" value="1"/>
</dbReference>
<proteinExistence type="inferred from homology"/>
<dbReference type="OrthoDB" id="5783533at2759"/>
<dbReference type="InterPro" id="IPR011989">
    <property type="entry name" value="ARM-like"/>
</dbReference>
<name>A0A8J1U113_OWEFU</name>
<evidence type="ECO:0000256" key="3">
    <source>
        <dbReference type="ARBA" id="ARBA00022737"/>
    </source>
</evidence>
<dbReference type="EMBL" id="CAIIXF020000006">
    <property type="protein sequence ID" value="CAH1786643.1"/>
    <property type="molecule type" value="Genomic_DNA"/>
</dbReference>
<dbReference type="InterPro" id="IPR000225">
    <property type="entry name" value="Armadillo"/>
</dbReference>
<evidence type="ECO:0000256" key="2">
    <source>
        <dbReference type="ARBA" id="ARBA00022614"/>
    </source>
</evidence>
<feature type="domain" description="Protein zer-1 homolog-like C-terminal" evidence="7">
    <location>
        <begin position="450"/>
        <end position="806"/>
    </location>
</feature>
<gene>
    <name evidence="9" type="ORF">OFUS_LOCUS12498</name>
</gene>
<evidence type="ECO:0000313" key="9">
    <source>
        <dbReference type="EMBL" id="CAH1786643.1"/>
    </source>
</evidence>
<dbReference type="InterPro" id="IPR016024">
    <property type="entry name" value="ARM-type_fold"/>
</dbReference>
<keyword evidence="2" id="KW-0433">Leucine-rich repeat</keyword>
<dbReference type="SUPFAM" id="SSF48371">
    <property type="entry name" value="ARM repeat"/>
    <property type="match status" value="1"/>
</dbReference>
<evidence type="ECO:0000313" key="10">
    <source>
        <dbReference type="Proteomes" id="UP000749559"/>
    </source>
</evidence>
<evidence type="ECO:0000256" key="5">
    <source>
        <dbReference type="ARBA" id="ARBA00067612"/>
    </source>
</evidence>
<comment type="similarity">
    <text evidence="1">Belongs to the zyg-11 family.</text>
</comment>
<dbReference type="Gene3D" id="3.80.10.10">
    <property type="entry name" value="Ribonuclease Inhibitor"/>
    <property type="match status" value="2"/>
</dbReference>
<dbReference type="InterPro" id="IPR032675">
    <property type="entry name" value="LRR_dom_sf"/>
</dbReference>
<evidence type="ECO:0000259" key="8">
    <source>
        <dbReference type="Pfam" id="PF25013"/>
    </source>
</evidence>
<dbReference type="AlphaFoldDB" id="A0A8J1U113"/>
<evidence type="ECO:0000256" key="1">
    <source>
        <dbReference type="ARBA" id="ARBA00009420"/>
    </source>
</evidence>